<dbReference type="Proteomes" id="UP000095229">
    <property type="component" value="Unassembled WGS sequence"/>
</dbReference>
<comment type="caution">
    <text evidence="1">The sequence shown here is derived from an EMBL/GenBank/DDBJ whole genome shotgun (WGS) entry which is preliminary data.</text>
</comment>
<protein>
    <submittedName>
        <fullName evidence="1">Uncharacterized protein</fullName>
    </submittedName>
</protein>
<dbReference type="RefSeq" id="WP_133133953.1">
    <property type="nucleotide sequence ID" value="NZ_CAAAIE010000005.1"/>
</dbReference>
<name>A0A1E5JW53_9GAMM</name>
<reference evidence="1 2" key="1">
    <citation type="submission" date="2016-02" db="EMBL/GenBank/DDBJ databases">
        <title>Secondary metabolites in Legionella.</title>
        <authorList>
            <person name="Tobias N.J."/>
            <person name="Bode H.B."/>
        </authorList>
    </citation>
    <scope>NUCLEOTIDE SEQUENCE [LARGE SCALE GENOMIC DNA]</scope>
    <source>
        <strain evidence="1 2">DSM 19216</strain>
    </source>
</reference>
<dbReference type="AlphaFoldDB" id="A0A1E5JW53"/>
<dbReference type="STRING" id="45071.Lpar_1330"/>
<keyword evidence="2" id="KW-1185">Reference proteome</keyword>
<proteinExistence type="predicted"/>
<dbReference type="EMBL" id="LSOG01000004">
    <property type="protein sequence ID" value="OEH48767.1"/>
    <property type="molecule type" value="Genomic_DNA"/>
</dbReference>
<organism evidence="1 2">
    <name type="scientific">Legionella parisiensis</name>
    <dbReference type="NCBI Taxonomy" id="45071"/>
    <lineage>
        <taxon>Bacteria</taxon>
        <taxon>Pseudomonadati</taxon>
        <taxon>Pseudomonadota</taxon>
        <taxon>Gammaproteobacteria</taxon>
        <taxon>Legionellales</taxon>
        <taxon>Legionellaceae</taxon>
        <taxon>Legionella</taxon>
    </lineage>
</organism>
<sequence>MHALLLYPRMNYRRLALGSLNSSQRYKIIVLNERISSAAGRYISPAKIDGLIKQINTLDELILKTQKIQPLKAKKKIELIKILDNLYTPLINVLKELGPITTRLSTKSEKYIEISKMRQRISGLLSEEAGSLTALDANHI</sequence>
<evidence type="ECO:0000313" key="1">
    <source>
        <dbReference type="EMBL" id="OEH48767.1"/>
    </source>
</evidence>
<accession>A0A1E5JW53</accession>
<gene>
    <name evidence="1" type="ORF">lpari_00167</name>
</gene>
<evidence type="ECO:0000313" key="2">
    <source>
        <dbReference type="Proteomes" id="UP000095229"/>
    </source>
</evidence>